<proteinExistence type="evidence at transcript level"/>
<feature type="chain" id="PRO_5006832877" evidence="2">
    <location>
        <begin position="20"/>
        <end position="72"/>
    </location>
</feature>
<accession>A0A0U2V6V7</accession>
<dbReference type="EMBL" id="KT754883">
    <property type="protein sequence ID" value="ALS04717.1"/>
    <property type="molecule type" value="mRNA"/>
</dbReference>
<sequence length="72" mass="8150">MWKFMIMMSAILGAYFVQSKFYLVETAGPGEHGHETRVEPVPYDKGGDVAQPFNEGSDGNDYQWMDMNWGAL</sequence>
<reference evidence="3" key="1">
    <citation type="journal article" date="2015" name="Sci. Rep.">
        <title>Spliced leader RNA trans-splicing discovered in copepods.</title>
        <authorList>
            <person name="Yang F."/>
            <person name="Xu D."/>
            <person name="Zhuang Y."/>
            <person name="Yi X."/>
            <person name="Huang Y."/>
            <person name="Chen H."/>
            <person name="Lin S."/>
            <person name="Campbell D.A."/>
            <person name="Sturm N.R."/>
            <person name="Liu G."/>
            <person name="Zhang H."/>
        </authorList>
    </citation>
    <scope>NUCLEOTIDE SEQUENCE</scope>
</reference>
<feature type="signal peptide" evidence="2">
    <location>
        <begin position="1"/>
        <end position="19"/>
    </location>
</feature>
<dbReference type="AlphaFoldDB" id="A0A0U2V6V7"/>
<name>A0A0U2V6V7_9MAXI</name>
<evidence type="ECO:0000256" key="1">
    <source>
        <dbReference type="SAM" id="MobiDB-lite"/>
    </source>
</evidence>
<keyword evidence="2" id="KW-0732">Signal</keyword>
<evidence type="ECO:0000256" key="2">
    <source>
        <dbReference type="SAM" id="SignalP"/>
    </source>
</evidence>
<evidence type="ECO:0000313" key="3">
    <source>
        <dbReference type="EMBL" id="ALS04717.1"/>
    </source>
</evidence>
<organism evidence="3">
    <name type="scientific">Pseudodiaptomus poplesia</name>
    <dbReference type="NCBI Taxonomy" id="213370"/>
    <lineage>
        <taxon>Eukaryota</taxon>
        <taxon>Metazoa</taxon>
        <taxon>Ecdysozoa</taxon>
        <taxon>Arthropoda</taxon>
        <taxon>Crustacea</taxon>
        <taxon>Multicrustacea</taxon>
        <taxon>Hexanauplia</taxon>
        <taxon>Copepoda</taxon>
        <taxon>Calanoida</taxon>
        <taxon>Pseudodiaptomidae</taxon>
        <taxon>Pseudodiaptomus</taxon>
    </lineage>
</organism>
<feature type="region of interest" description="Disordered" evidence="1">
    <location>
        <begin position="30"/>
        <end position="61"/>
    </location>
</feature>
<protein>
    <submittedName>
        <fullName evidence="3">Uncharacterized protein</fullName>
    </submittedName>
</protein>